<sequence>ADKWLKLNWAVLTVLSFLVLLLTWSRASFFGLVGGAMVFGLVEGYFLIKRNARMRRRIVWLGLSATVLLFLVNLWVVNSPKLQSHVIIARIYNTFYLSSALGDRFGAWETSIKAFTERPILGWGPLSAGYTFDKFLDPQFFNRVSTNLVFYHPHNAVLEVMADLGIVGLIVYLAIWILFGRMCWLGAAKGKDRLVSALLLGLLAADFIQNLALFDTPSAYLLLIVTWALIYRLNLGSKEKGTPKLAITLL</sequence>
<evidence type="ECO:0000256" key="2">
    <source>
        <dbReference type="ARBA" id="ARBA00022692"/>
    </source>
</evidence>
<evidence type="ECO:0000313" key="8">
    <source>
        <dbReference type="Proteomes" id="UP000033998"/>
    </source>
</evidence>
<dbReference type="InterPro" id="IPR051533">
    <property type="entry name" value="WaaL-like"/>
</dbReference>
<name>A0A837HQU9_9BACT</name>
<evidence type="ECO:0000256" key="4">
    <source>
        <dbReference type="ARBA" id="ARBA00023136"/>
    </source>
</evidence>
<feature type="transmembrane region" description="Helical" evidence="5">
    <location>
        <begin position="194"/>
        <end position="212"/>
    </location>
</feature>
<dbReference type="EMBL" id="LBWE01000012">
    <property type="protein sequence ID" value="KKR00997.1"/>
    <property type="molecule type" value="Genomic_DNA"/>
</dbReference>
<keyword evidence="4 5" id="KW-0472">Membrane</keyword>
<feature type="transmembrane region" description="Helical" evidence="5">
    <location>
        <begin position="30"/>
        <end position="48"/>
    </location>
</feature>
<protein>
    <submittedName>
        <fullName evidence="7">O-antigen polymerase</fullName>
    </submittedName>
</protein>
<accession>A0A837HQU9</accession>
<evidence type="ECO:0000256" key="3">
    <source>
        <dbReference type="ARBA" id="ARBA00022989"/>
    </source>
</evidence>
<evidence type="ECO:0000313" key="7">
    <source>
        <dbReference type="EMBL" id="KKR00997.1"/>
    </source>
</evidence>
<evidence type="ECO:0000256" key="5">
    <source>
        <dbReference type="SAM" id="Phobius"/>
    </source>
</evidence>
<feature type="transmembrane region" description="Helical" evidence="5">
    <location>
        <begin position="7"/>
        <end position="24"/>
    </location>
</feature>
<evidence type="ECO:0000256" key="1">
    <source>
        <dbReference type="ARBA" id="ARBA00004141"/>
    </source>
</evidence>
<reference evidence="7 8" key="1">
    <citation type="journal article" date="2015" name="Nature">
        <title>rRNA introns, odd ribosomes, and small enigmatic genomes across a large radiation of phyla.</title>
        <authorList>
            <person name="Brown C.T."/>
            <person name="Hug L.A."/>
            <person name="Thomas B.C."/>
            <person name="Sharon I."/>
            <person name="Castelle C.J."/>
            <person name="Singh A."/>
            <person name="Wilkins M.J."/>
            <person name="Williams K.H."/>
            <person name="Banfield J.F."/>
        </authorList>
    </citation>
    <scope>NUCLEOTIDE SEQUENCE [LARGE SCALE GENOMIC DNA]</scope>
</reference>
<feature type="transmembrane region" description="Helical" evidence="5">
    <location>
        <begin position="218"/>
        <end position="235"/>
    </location>
</feature>
<feature type="domain" description="O-antigen ligase-related" evidence="6">
    <location>
        <begin position="12"/>
        <end position="173"/>
    </location>
</feature>
<dbReference type="InterPro" id="IPR007016">
    <property type="entry name" value="O-antigen_ligase-rel_domated"/>
</dbReference>
<evidence type="ECO:0000259" key="6">
    <source>
        <dbReference type="Pfam" id="PF04932"/>
    </source>
</evidence>
<dbReference type="Pfam" id="PF04932">
    <property type="entry name" value="Wzy_C"/>
    <property type="match status" value="1"/>
</dbReference>
<dbReference type="Proteomes" id="UP000033998">
    <property type="component" value="Unassembled WGS sequence"/>
</dbReference>
<comment type="caution">
    <text evidence="7">The sequence shown here is derived from an EMBL/GenBank/DDBJ whole genome shotgun (WGS) entry which is preliminary data.</text>
</comment>
<dbReference type="GO" id="GO:0016020">
    <property type="term" value="C:membrane"/>
    <property type="evidence" value="ECO:0007669"/>
    <property type="project" value="UniProtKB-SubCell"/>
</dbReference>
<keyword evidence="3 5" id="KW-1133">Transmembrane helix</keyword>
<keyword evidence="2 5" id="KW-0812">Transmembrane</keyword>
<dbReference type="PANTHER" id="PTHR37422:SF13">
    <property type="entry name" value="LIPOPOLYSACCHARIDE BIOSYNTHESIS PROTEIN PA4999-RELATED"/>
    <property type="match status" value="1"/>
</dbReference>
<feature type="non-terminal residue" evidence="7">
    <location>
        <position position="1"/>
    </location>
</feature>
<dbReference type="AlphaFoldDB" id="A0A837HQU9"/>
<dbReference type="PANTHER" id="PTHR37422">
    <property type="entry name" value="TEICHURONIC ACID BIOSYNTHESIS PROTEIN TUAE"/>
    <property type="match status" value="1"/>
</dbReference>
<feature type="transmembrane region" description="Helical" evidence="5">
    <location>
        <begin position="160"/>
        <end position="182"/>
    </location>
</feature>
<organism evidence="7 8">
    <name type="scientific">Candidatus Nomurabacteria bacterium GW2011_GWD2_39_12</name>
    <dbReference type="NCBI Taxonomy" id="1618759"/>
    <lineage>
        <taxon>Bacteria</taxon>
        <taxon>Candidatus Nomuraibacteriota</taxon>
    </lineage>
</organism>
<feature type="transmembrane region" description="Helical" evidence="5">
    <location>
        <begin position="60"/>
        <end position="77"/>
    </location>
</feature>
<proteinExistence type="predicted"/>
<comment type="subcellular location">
    <subcellularLocation>
        <location evidence="1">Membrane</location>
        <topology evidence="1">Multi-pass membrane protein</topology>
    </subcellularLocation>
</comment>
<gene>
    <name evidence="7" type="ORF">UT27_C0012G0001</name>
</gene>